<proteinExistence type="predicted"/>
<dbReference type="EMBL" id="JAUSWG010000010">
    <property type="protein sequence ID" value="MDQ0557342.1"/>
    <property type="molecule type" value="Genomic_DNA"/>
</dbReference>
<organism evidence="2 3">
    <name type="scientific">Paraclostridium ghonii</name>
    <dbReference type="NCBI Taxonomy" id="29358"/>
    <lineage>
        <taxon>Bacteria</taxon>
        <taxon>Bacillati</taxon>
        <taxon>Bacillota</taxon>
        <taxon>Clostridia</taxon>
        <taxon>Peptostreptococcales</taxon>
        <taxon>Peptostreptococcaceae</taxon>
        <taxon>Paraclostridium</taxon>
    </lineage>
</organism>
<evidence type="ECO:0000313" key="2">
    <source>
        <dbReference type="EMBL" id="MDQ0557342.1"/>
    </source>
</evidence>
<feature type="transmembrane region" description="Helical" evidence="1">
    <location>
        <begin position="120"/>
        <end position="141"/>
    </location>
</feature>
<protein>
    <recommendedName>
        <fullName evidence="4">DUF2975 domain-containing protein</fullName>
    </recommendedName>
</protein>
<dbReference type="Pfam" id="PF11188">
    <property type="entry name" value="DUF2975"/>
    <property type="match status" value="1"/>
</dbReference>
<sequence>MVSNLARGALLLFLYFMVVILGGVLILLPFQEMSEIILNLNFNRISSLIANLLYLSNYVLVSLCLIGIIESTDYTPFIFDNVKRFKKMGYCLFVNSIIECILGYNDPKHIQFIGVNNGGITFPMIICIISALMCFVIGEVFDKAIKIKEENDLTV</sequence>
<feature type="transmembrane region" description="Helical" evidence="1">
    <location>
        <begin position="48"/>
        <end position="68"/>
    </location>
</feature>
<keyword evidence="3" id="KW-1185">Reference proteome</keyword>
<name>A0ABU0N2F2_9FIRM</name>
<evidence type="ECO:0000313" key="3">
    <source>
        <dbReference type="Proteomes" id="UP001232584"/>
    </source>
</evidence>
<keyword evidence="1" id="KW-0472">Membrane</keyword>
<feature type="transmembrane region" description="Helical" evidence="1">
    <location>
        <begin position="9"/>
        <end position="28"/>
    </location>
</feature>
<dbReference type="Proteomes" id="UP001232584">
    <property type="component" value="Unassembled WGS sequence"/>
</dbReference>
<dbReference type="InterPro" id="IPR021354">
    <property type="entry name" value="DUF2975"/>
</dbReference>
<accession>A0ABU0N2F2</accession>
<reference evidence="2 3" key="1">
    <citation type="submission" date="2023-07" db="EMBL/GenBank/DDBJ databases">
        <title>Genomic Encyclopedia of Type Strains, Phase IV (KMG-IV): sequencing the most valuable type-strain genomes for metagenomic binning, comparative biology and taxonomic classification.</title>
        <authorList>
            <person name="Goeker M."/>
        </authorList>
    </citation>
    <scope>NUCLEOTIDE SEQUENCE [LARGE SCALE GENOMIC DNA]</scope>
    <source>
        <strain evidence="2 3">DSM 15049</strain>
    </source>
</reference>
<keyword evidence="1" id="KW-0812">Transmembrane</keyword>
<evidence type="ECO:0008006" key="4">
    <source>
        <dbReference type="Google" id="ProtNLM"/>
    </source>
</evidence>
<gene>
    <name evidence="2" type="ORF">QOZ92_002468</name>
</gene>
<keyword evidence="1" id="KW-1133">Transmembrane helix</keyword>
<comment type="caution">
    <text evidence="2">The sequence shown here is derived from an EMBL/GenBank/DDBJ whole genome shotgun (WGS) entry which is preliminary data.</text>
</comment>
<dbReference type="RefSeq" id="WP_307508222.1">
    <property type="nucleotide sequence ID" value="NZ_BAAACE010000005.1"/>
</dbReference>
<evidence type="ECO:0000256" key="1">
    <source>
        <dbReference type="SAM" id="Phobius"/>
    </source>
</evidence>